<keyword evidence="2" id="KW-1185">Reference proteome</keyword>
<sequence>MGGILCVKAKGYHVLKVFSKSQFFADFALGPKKGEGAAKFAERPLSRSREEYWIPWMSEKRT</sequence>
<gene>
    <name evidence="1" type="ORF">BEN30_07475</name>
</gene>
<evidence type="ECO:0000313" key="1">
    <source>
        <dbReference type="EMBL" id="OEJ68090.1"/>
    </source>
</evidence>
<dbReference type="EMBL" id="MCGG01000017">
    <property type="protein sequence ID" value="OEJ68090.1"/>
    <property type="molecule type" value="Genomic_DNA"/>
</dbReference>
<organism evidence="1 2">
    <name type="scientific">Magnetovibrio blakemorei</name>
    <dbReference type="NCBI Taxonomy" id="28181"/>
    <lineage>
        <taxon>Bacteria</taxon>
        <taxon>Pseudomonadati</taxon>
        <taxon>Pseudomonadota</taxon>
        <taxon>Alphaproteobacteria</taxon>
        <taxon>Rhodospirillales</taxon>
        <taxon>Magnetovibrionaceae</taxon>
        <taxon>Magnetovibrio</taxon>
    </lineage>
</organism>
<dbReference type="AlphaFoldDB" id="A0A1E5Q9A9"/>
<reference evidence="2" key="1">
    <citation type="submission" date="2016-07" db="EMBL/GenBank/DDBJ databases">
        <authorList>
            <person name="Florea S."/>
            <person name="Webb J.S."/>
            <person name="Jaromczyk J."/>
            <person name="Schardl C.L."/>
        </authorList>
    </citation>
    <scope>NUCLEOTIDE SEQUENCE [LARGE SCALE GENOMIC DNA]</scope>
    <source>
        <strain evidence="2">MV-1</strain>
    </source>
</reference>
<protein>
    <submittedName>
        <fullName evidence="1">Uncharacterized protein</fullName>
    </submittedName>
</protein>
<evidence type="ECO:0000313" key="2">
    <source>
        <dbReference type="Proteomes" id="UP000095347"/>
    </source>
</evidence>
<proteinExistence type="predicted"/>
<accession>A0A1E5Q9A9</accession>
<dbReference type="RefSeq" id="WP_069957419.1">
    <property type="nucleotide sequence ID" value="NZ_MCGG01000017.1"/>
</dbReference>
<dbReference type="Proteomes" id="UP000095347">
    <property type="component" value="Unassembled WGS sequence"/>
</dbReference>
<name>A0A1E5Q9A9_9PROT</name>
<comment type="caution">
    <text evidence="1">The sequence shown here is derived from an EMBL/GenBank/DDBJ whole genome shotgun (WGS) entry which is preliminary data.</text>
</comment>